<dbReference type="Gene3D" id="3.30.830.10">
    <property type="entry name" value="Metalloenzyme, LuxS/M16 peptidase-like"/>
    <property type="match status" value="1"/>
</dbReference>
<organism evidence="4 5">
    <name type="scientific">Candidatus Venteria ishoeyi</name>
    <dbReference type="NCBI Taxonomy" id="1899563"/>
    <lineage>
        <taxon>Bacteria</taxon>
        <taxon>Pseudomonadati</taxon>
        <taxon>Pseudomonadota</taxon>
        <taxon>Gammaproteobacteria</taxon>
        <taxon>Thiotrichales</taxon>
        <taxon>Thiotrichaceae</taxon>
        <taxon>Venteria</taxon>
    </lineage>
</organism>
<dbReference type="InterPro" id="IPR001431">
    <property type="entry name" value="Pept_M16_Zn_BS"/>
</dbReference>
<proteinExistence type="inferred from homology"/>
<comment type="similarity">
    <text evidence="2">Belongs to the peptidase M16 family.</text>
</comment>
<dbReference type="RefSeq" id="WP_286019245.1">
    <property type="nucleotide sequence ID" value="NZ_FMSV02000394.1"/>
</dbReference>
<comment type="cofactor">
    <cofactor evidence="1">
        <name>Zn(2+)</name>
        <dbReference type="ChEBI" id="CHEBI:29105"/>
    </cofactor>
</comment>
<dbReference type="PROSITE" id="PS00143">
    <property type="entry name" value="INSULINASE"/>
    <property type="match status" value="1"/>
</dbReference>
<dbReference type="AlphaFoldDB" id="A0A1H6F6S6"/>
<evidence type="ECO:0000259" key="3">
    <source>
        <dbReference type="Pfam" id="PF00675"/>
    </source>
</evidence>
<evidence type="ECO:0000256" key="2">
    <source>
        <dbReference type="ARBA" id="ARBA00007261"/>
    </source>
</evidence>
<evidence type="ECO:0000313" key="5">
    <source>
        <dbReference type="Proteomes" id="UP000236724"/>
    </source>
</evidence>
<dbReference type="Pfam" id="PF00675">
    <property type="entry name" value="Peptidase_M16"/>
    <property type="match status" value="1"/>
</dbReference>
<dbReference type="InterPro" id="IPR011765">
    <property type="entry name" value="Pept_M16_N"/>
</dbReference>
<accession>A0A1H6F6S6</accession>
<evidence type="ECO:0000313" key="4">
    <source>
        <dbReference type="EMBL" id="SEH05840.1"/>
    </source>
</evidence>
<name>A0A1H6F6S6_9GAMM</name>
<dbReference type="GO" id="GO:0006508">
    <property type="term" value="P:proteolysis"/>
    <property type="evidence" value="ECO:0007669"/>
    <property type="project" value="InterPro"/>
</dbReference>
<reference evidence="4 5" key="1">
    <citation type="submission" date="2016-10" db="EMBL/GenBank/DDBJ databases">
        <authorList>
            <person name="de Groot N.N."/>
        </authorList>
    </citation>
    <scope>NUCLEOTIDE SEQUENCE [LARGE SCALE GENOMIC DNA]</scope>
    <source>
        <strain evidence="4">MBHS1</strain>
    </source>
</reference>
<dbReference type="GO" id="GO:0046872">
    <property type="term" value="F:metal ion binding"/>
    <property type="evidence" value="ECO:0007669"/>
    <property type="project" value="InterPro"/>
</dbReference>
<dbReference type="PANTHER" id="PTHR43016">
    <property type="entry name" value="PRESEQUENCE PROTEASE"/>
    <property type="match status" value="1"/>
</dbReference>
<feature type="domain" description="Peptidase M16 N-terminal" evidence="3">
    <location>
        <begin position="53"/>
        <end position="129"/>
    </location>
</feature>
<dbReference type="EMBL" id="FMSV02000394">
    <property type="protein sequence ID" value="SEH05840.1"/>
    <property type="molecule type" value="Genomic_DNA"/>
</dbReference>
<dbReference type="PANTHER" id="PTHR43016:SF13">
    <property type="entry name" value="PRESEQUENCE PROTEASE, MITOCHONDRIAL"/>
    <property type="match status" value="1"/>
</dbReference>
<evidence type="ECO:0000256" key="1">
    <source>
        <dbReference type="ARBA" id="ARBA00001947"/>
    </source>
</evidence>
<dbReference type="Proteomes" id="UP000236724">
    <property type="component" value="Unassembled WGS sequence"/>
</dbReference>
<dbReference type="InterPro" id="IPR011249">
    <property type="entry name" value="Metalloenz_LuxS/M16"/>
</dbReference>
<keyword evidence="5" id="KW-1185">Reference proteome</keyword>
<sequence>MSHSSFEHLRTESIPSLNLQFEEYRHRVTGARHLHLAADDNNNVFLIGFLTVPEDSSGVAHILEHTSLCGSERFPVRDPFFMMTRRSLNTFMNAFTSSDWTAYPFASQNRKDFYNLMQVYLDATFFRILIHWILLRKVTDWSLKKVKTQKAH</sequence>
<gene>
    <name evidence="4" type="ORF">MBHS_01695</name>
</gene>
<dbReference type="SUPFAM" id="SSF63411">
    <property type="entry name" value="LuxS/MPP-like metallohydrolase"/>
    <property type="match status" value="1"/>
</dbReference>
<protein>
    <submittedName>
        <fullName evidence="4">Insulinase (Peptidase family M16)</fullName>
    </submittedName>
</protein>
<dbReference type="GO" id="GO:0004222">
    <property type="term" value="F:metalloendopeptidase activity"/>
    <property type="evidence" value="ECO:0007669"/>
    <property type="project" value="InterPro"/>
</dbReference>